<dbReference type="EMBL" id="CP023445">
    <property type="protein sequence ID" value="ATE55491.1"/>
    <property type="molecule type" value="Genomic_DNA"/>
</dbReference>
<protein>
    <submittedName>
        <fullName evidence="4">Uncharacterized protein</fullName>
    </submittedName>
</protein>
<dbReference type="Pfam" id="PF19956">
    <property type="entry name" value="EAD2"/>
    <property type="match status" value="1"/>
</dbReference>
<dbReference type="Pfam" id="PF20028">
    <property type="entry name" value="VMAP-C"/>
    <property type="match status" value="1"/>
</dbReference>
<gene>
    <name evidence="4" type="ORF">CNX65_21200</name>
</gene>
<dbReference type="InterPro" id="IPR045450">
    <property type="entry name" value="VMAP_C"/>
</dbReference>
<dbReference type="InterPro" id="IPR045431">
    <property type="entry name" value="EAD2"/>
</dbReference>
<evidence type="ECO:0000313" key="5">
    <source>
        <dbReference type="Proteomes" id="UP000218505"/>
    </source>
</evidence>
<evidence type="ECO:0000259" key="3">
    <source>
        <dbReference type="Pfam" id="PF20028"/>
    </source>
</evidence>
<accession>A0A290Z8X2</accession>
<feature type="domain" description="Effector-associated" evidence="2">
    <location>
        <begin position="20"/>
        <end position="99"/>
    </location>
</feature>
<evidence type="ECO:0000313" key="4">
    <source>
        <dbReference type="EMBL" id="ATE55491.1"/>
    </source>
</evidence>
<sequence length="497" mass="54281">MVREGSRDSRGRGTVLPFAEALSGIPGLDTQADRDAFIDVLRAELDEPVVLKDQTHPRMQLYRIAEFCARTPERLGALLRAARWCAHDPAHVSALERLVLGADVEPVHTSAATTALLALLEGTSLPDLAELCASIAGPAADDLRGPVTYRQAFALLDNVNAGASGLPRTLELVERIATRFPAGLANELRDWAFRQALELEVVDQLLALRGAAHATAGPAPGSPAYLVLRLERHGPSGEEYRLWDWRQLDGAADWAPVPGREVTGPLPVVKKHVADLVDQVEREWARHDVEIRIEVFLSPELLNLDVDAWPWERGALLDEPVGCRYQLVVRSTRRAVNPRYLRVWFKRWSALLRHLAEGRAIPLSGRVDCEAGALTALMTELNRDRELVAVVLSGPPEPGFPGFQQVEAGERHGVPLMLWHRDRTAAPGFPDLVDALLHTGDDRHDLLGKVRLMRVAAFGAETGTPPKAGAAVTVLYDDPDRLVTPAGAGAPEEAVAR</sequence>
<dbReference type="Proteomes" id="UP000218505">
    <property type="component" value="Chromosome"/>
</dbReference>
<dbReference type="InterPro" id="IPR045555">
    <property type="entry name" value="VMAP-M0"/>
</dbReference>
<keyword evidence="5" id="KW-1185">Reference proteome</keyword>
<reference evidence="4" key="1">
    <citation type="submission" date="2017-09" db="EMBL/GenBank/DDBJ databases">
        <title>Complete Genome Sequence of ansamitocin-producing Bacterium Actinosynnema pretiosum X47.</title>
        <authorList>
            <person name="Cao G."/>
            <person name="Zong G."/>
            <person name="Zhong C."/>
            <person name="Fu J."/>
        </authorList>
    </citation>
    <scope>NUCLEOTIDE SEQUENCE [LARGE SCALE GENOMIC DNA]</scope>
    <source>
        <strain evidence="4">X47</strain>
    </source>
</reference>
<feature type="domain" description="vWA-MoxR associated protein C-terminal" evidence="3">
    <location>
        <begin position="240"/>
        <end position="479"/>
    </location>
</feature>
<organism evidence="4 5">
    <name type="scientific">Actinosynnema pretiosum</name>
    <dbReference type="NCBI Taxonomy" id="42197"/>
    <lineage>
        <taxon>Bacteria</taxon>
        <taxon>Bacillati</taxon>
        <taxon>Actinomycetota</taxon>
        <taxon>Actinomycetes</taxon>
        <taxon>Pseudonocardiales</taxon>
        <taxon>Pseudonocardiaceae</taxon>
        <taxon>Actinosynnema</taxon>
    </lineage>
</organism>
<dbReference type="AlphaFoldDB" id="A0A290Z8X2"/>
<evidence type="ECO:0000259" key="2">
    <source>
        <dbReference type="Pfam" id="PF19956"/>
    </source>
</evidence>
<name>A0A290Z8X2_9PSEU</name>
<dbReference type="RefSeq" id="WP_096495324.1">
    <property type="nucleotide sequence ID" value="NZ_CP023445.1"/>
</dbReference>
<dbReference type="Pfam" id="PF19916">
    <property type="entry name" value="VMAP-M0"/>
    <property type="match status" value="1"/>
</dbReference>
<dbReference type="KEGG" id="apre:CNX65_21200"/>
<evidence type="ECO:0000259" key="1">
    <source>
        <dbReference type="Pfam" id="PF19916"/>
    </source>
</evidence>
<feature type="domain" description="vWA-MoxR associated protein middle region 0" evidence="1">
    <location>
        <begin position="110"/>
        <end position="209"/>
    </location>
</feature>
<proteinExistence type="predicted"/>